<dbReference type="HAMAP" id="MF_00083">
    <property type="entry name" value="Pept_tRNA_hydro_bact"/>
    <property type="match status" value="1"/>
</dbReference>
<dbReference type="GO" id="GO:0006515">
    <property type="term" value="P:protein quality control for misfolded or incompletely synthesized proteins"/>
    <property type="evidence" value="ECO:0007669"/>
    <property type="project" value="UniProtKB-UniRule"/>
</dbReference>
<organism evidence="10 11">
    <name type="scientific">Candidatus Sulfobium mesophilum</name>
    <dbReference type="NCBI Taxonomy" id="2016548"/>
    <lineage>
        <taxon>Bacteria</taxon>
        <taxon>Pseudomonadati</taxon>
        <taxon>Nitrospirota</taxon>
        <taxon>Nitrospiria</taxon>
        <taxon>Nitrospirales</taxon>
        <taxon>Nitrospiraceae</taxon>
        <taxon>Candidatus Sulfobium</taxon>
    </lineage>
</organism>
<dbReference type="InterPro" id="IPR018171">
    <property type="entry name" value="Pept_tRNA_hydro_CS"/>
</dbReference>
<dbReference type="OrthoDB" id="9800507at2"/>
<keyword evidence="2 7" id="KW-0820">tRNA-binding</keyword>
<dbReference type="GO" id="GO:0072344">
    <property type="term" value="P:rescue of stalled ribosome"/>
    <property type="evidence" value="ECO:0007669"/>
    <property type="project" value="UniProtKB-UniRule"/>
</dbReference>
<dbReference type="PANTHER" id="PTHR17224">
    <property type="entry name" value="PEPTIDYL-TRNA HYDROLASE"/>
    <property type="match status" value="1"/>
</dbReference>
<dbReference type="GO" id="GO:0004045">
    <property type="term" value="F:peptidyl-tRNA hydrolase activity"/>
    <property type="evidence" value="ECO:0007669"/>
    <property type="project" value="UniProtKB-UniRule"/>
</dbReference>
<evidence type="ECO:0000256" key="2">
    <source>
        <dbReference type="ARBA" id="ARBA00022555"/>
    </source>
</evidence>
<evidence type="ECO:0000313" key="11">
    <source>
        <dbReference type="Proteomes" id="UP000245125"/>
    </source>
</evidence>
<dbReference type="InterPro" id="IPR036416">
    <property type="entry name" value="Pept_tRNA_hydro_sf"/>
</dbReference>
<accession>A0A2U3QKD3</accession>
<feature type="active site" description="Proton acceptor" evidence="7">
    <location>
        <position position="19"/>
    </location>
</feature>
<dbReference type="Pfam" id="PF01195">
    <property type="entry name" value="Pept_tRNA_hydro"/>
    <property type="match status" value="1"/>
</dbReference>
<keyword evidence="7" id="KW-0963">Cytoplasm</keyword>
<dbReference type="Proteomes" id="UP000245125">
    <property type="component" value="Unassembled WGS sequence"/>
</dbReference>
<dbReference type="PANTHER" id="PTHR17224:SF1">
    <property type="entry name" value="PEPTIDYL-TRNA HYDROLASE"/>
    <property type="match status" value="1"/>
</dbReference>
<dbReference type="FunFam" id="3.40.50.1470:FF:000001">
    <property type="entry name" value="Peptidyl-tRNA hydrolase"/>
    <property type="match status" value="1"/>
</dbReference>
<protein>
    <recommendedName>
        <fullName evidence="6 7">Peptidyl-tRNA hydrolase</fullName>
        <shortName evidence="7">Pth</shortName>
        <ecNumber evidence="1 7">3.1.1.29</ecNumber>
    </recommendedName>
</protein>
<dbReference type="PROSITE" id="PS01195">
    <property type="entry name" value="PEPT_TRNA_HYDROL_1"/>
    <property type="match status" value="1"/>
</dbReference>
<feature type="binding site" evidence="7">
    <location>
        <position position="63"/>
    </location>
    <ligand>
        <name>tRNA</name>
        <dbReference type="ChEBI" id="CHEBI:17843"/>
    </ligand>
</feature>
<dbReference type="NCBIfam" id="TIGR00447">
    <property type="entry name" value="pth"/>
    <property type="match status" value="1"/>
</dbReference>
<sequence length="185" mass="20764">MWLLVGLGNPGSRYAKTRHNIGFLVLEELADRQDLEFREKTDYKICDGSIEGEKIALIEPLTFMNRSGSAVRKVVDRFAIPPENIIVVHDDLDLETGRLKVRRRGSSGGHKGLESIIQCIGSSDFIRVKIGIGRDQRVPVEKFVLSRFAKEELPAVKEAISRAADSIPFIISEGIEKAMNRFNKK</sequence>
<comment type="catalytic activity">
    <reaction evidence="7 8">
        <text>an N-acyl-L-alpha-aminoacyl-tRNA + H2O = an N-acyl-L-amino acid + a tRNA + H(+)</text>
        <dbReference type="Rhea" id="RHEA:54448"/>
        <dbReference type="Rhea" id="RHEA-COMP:10123"/>
        <dbReference type="Rhea" id="RHEA-COMP:13883"/>
        <dbReference type="ChEBI" id="CHEBI:15377"/>
        <dbReference type="ChEBI" id="CHEBI:15378"/>
        <dbReference type="ChEBI" id="CHEBI:59874"/>
        <dbReference type="ChEBI" id="CHEBI:78442"/>
        <dbReference type="ChEBI" id="CHEBI:138191"/>
        <dbReference type="EC" id="3.1.1.29"/>
    </reaction>
</comment>
<feature type="binding site" evidence="7">
    <location>
        <position position="65"/>
    </location>
    <ligand>
        <name>tRNA</name>
        <dbReference type="ChEBI" id="CHEBI:17843"/>
    </ligand>
</feature>
<comment type="similarity">
    <text evidence="5 7 9">Belongs to the PTH family.</text>
</comment>
<gene>
    <name evidence="7 10" type="primary">pth</name>
    <name evidence="10" type="ORF">NBG4_710007</name>
</gene>
<dbReference type="SUPFAM" id="SSF53178">
    <property type="entry name" value="Peptidyl-tRNA hydrolase-like"/>
    <property type="match status" value="1"/>
</dbReference>
<keyword evidence="11" id="KW-1185">Reference proteome</keyword>
<evidence type="ECO:0000256" key="9">
    <source>
        <dbReference type="RuleBase" id="RU004320"/>
    </source>
</evidence>
<feature type="site" description="Discriminates between blocked and unblocked aminoacyl-tRNA" evidence="7">
    <location>
        <position position="9"/>
    </location>
</feature>
<proteinExistence type="inferred from homology"/>
<evidence type="ECO:0000256" key="1">
    <source>
        <dbReference type="ARBA" id="ARBA00013260"/>
    </source>
</evidence>
<comment type="subunit">
    <text evidence="7">Monomer.</text>
</comment>
<keyword evidence="3 7" id="KW-0378">Hydrolase</keyword>
<comment type="subcellular location">
    <subcellularLocation>
        <location evidence="7">Cytoplasm</location>
    </subcellularLocation>
</comment>
<evidence type="ECO:0000256" key="7">
    <source>
        <dbReference type="HAMAP-Rule" id="MF_00083"/>
    </source>
</evidence>
<reference evidence="11" key="1">
    <citation type="submission" date="2018-03" db="EMBL/GenBank/DDBJ databases">
        <authorList>
            <person name="Zecchin S."/>
        </authorList>
    </citation>
    <scope>NUCLEOTIDE SEQUENCE [LARGE SCALE GENOMIC DNA]</scope>
</reference>
<name>A0A2U3QKD3_9BACT</name>
<evidence type="ECO:0000313" key="10">
    <source>
        <dbReference type="EMBL" id="SPQ01800.1"/>
    </source>
</evidence>
<dbReference type="CDD" id="cd00462">
    <property type="entry name" value="PTH"/>
    <property type="match status" value="1"/>
</dbReference>
<comment type="function">
    <text evidence="7">Catalyzes the release of premature peptidyl moieties from peptidyl-tRNA molecules trapped in stalled 50S ribosomal subunits, and thus maintains levels of free tRNAs and 50S ribosomes.</text>
</comment>
<dbReference type="InterPro" id="IPR001328">
    <property type="entry name" value="Pept_tRNA_hydro"/>
</dbReference>
<evidence type="ECO:0000256" key="8">
    <source>
        <dbReference type="RuleBase" id="RU000673"/>
    </source>
</evidence>
<evidence type="ECO:0000256" key="3">
    <source>
        <dbReference type="ARBA" id="ARBA00022801"/>
    </source>
</evidence>
<evidence type="ECO:0000256" key="5">
    <source>
        <dbReference type="ARBA" id="ARBA00038063"/>
    </source>
</evidence>
<evidence type="ECO:0000256" key="6">
    <source>
        <dbReference type="ARBA" id="ARBA00050038"/>
    </source>
</evidence>
<comment type="function">
    <text evidence="7">Hydrolyzes ribosome-free peptidyl-tRNAs (with 1 or more amino acids incorporated), which drop off the ribosome during protein synthesis, or as a result of ribosome stalling.</text>
</comment>
<dbReference type="EMBL" id="OUUY01000121">
    <property type="protein sequence ID" value="SPQ01800.1"/>
    <property type="molecule type" value="Genomic_DNA"/>
</dbReference>
<dbReference type="GO" id="GO:0000049">
    <property type="term" value="F:tRNA binding"/>
    <property type="evidence" value="ECO:0007669"/>
    <property type="project" value="UniProtKB-UniRule"/>
</dbReference>
<comment type="caution">
    <text evidence="7">Lacks conserved residue(s) required for the propagation of feature annotation.</text>
</comment>
<dbReference type="AlphaFoldDB" id="A0A2U3QKD3"/>
<dbReference type="Gene3D" id="3.40.50.1470">
    <property type="entry name" value="Peptidyl-tRNA hydrolase"/>
    <property type="match status" value="1"/>
</dbReference>
<dbReference type="EC" id="3.1.1.29" evidence="1 7"/>
<feature type="site" description="Stabilizes the basic form of H active site to accept a proton" evidence="7">
    <location>
        <position position="90"/>
    </location>
</feature>
<evidence type="ECO:0000256" key="4">
    <source>
        <dbReference type="ARBA" id="ARBA00022884"/>
    </source>
</evidence>
<feature type="binding site" evidence="7">
    <location>
        <position position="14"/>
    </location>
    <ligand>
        <name>tRNA</name>
        <dbReference type="ChEBI" id="CHEBI:17843"/>
    </ligand>
</feature>
<dbReference type="GO" id="GO:0005737">
    <property type="term" value="C:cytoplasm"/>
    <property type="evidence" value="ECO:0007669"/>
    <property type="project" value="UniProtKB-SubCell"/>
</dbReference>
<keyword evidence="4 7" id="KW-0694">RNA-binding</keyword>